<evidence type="ECO:0000313" key="2">
    <source>
        <dbReference type="EMBL" id="WHI60901.1"/>
    </source>
</evidence>
<proteinExistence type="predicted"/>
<evidence type="ECO:0000313" key="3">
    <source>
        <dbReference type="Proteomes" id="UP001223261"/>
    </source>
</evidence>
<dbReference type="RefSeq" id="WP_070045164.1">
    <property type="nucleotide sequence ID" value="NZ_CP118848.1"/>
</dbReference>
<accession>A0AAX3W747</accession>
<evidence type="ECO:0000259" key="1">
    <source>
        <dbReference type="PROSITE" id="PS50965"/>
    </source>
</evidence>
<dbReference type="Proteomes" id="UP001223261">
    <property type="component" value="Chromosome"/>
</dbReference>
<dbReference type="AlphaFoldDB" id="A0AAX3W747"/>
<dbReference type="Pfam" id="PF08378">
    <property type="entry name" value="NERD"/>
    <property type="match status" value="1"/>
</dbReference>
<feature type="domain" description="NERD" evidence="1">
    <location>
        <begin position="35"/>
        <end position="146"/>
    </location>
</feature>
<sequence>MNLQKPLIINYVDALRGRIDKIPDQLEELYTIWKQGYIGEKEFSEILNEQKSETWLHDLQFKNYNQVQLDFIVVTDEAIIQFEIKNYTGDYYYENGKLFRSTGYVAKDLIHQFEVSDETLKRIVKKYKIDRKVISYIVFINPTFTLYGDLRSRINILLYSELHKLKDMFGANFKYDENVWICKKLKSLHQPFITSYLYFEKVEFSKVIGGLKCISCNKIIEPSEIFNVRKYVKCKKCGTISSRYAIVLQSLKELYLLKGEPFSINEAEKWTGVSNSAIKRILYKKFKRIGNYKNSKYVDEDAVR</sequence>
<organism evidence="2 3">
    <name type="scientific">Mammaliicoccus lentus</name>
    <name type="common">Staphylococcus lentus</name>
    <dbReference type="NCBI Taxonomy" id="42858"/>
    <lineage>
        <taxon>Bacteria</taxon>
        <taxon>Bacillati</taxon>
        <taxon>Bacillota</taxon>
        <taxon>Bacilli</taxon>
        <taxon>Bacillales</taxon>
        <taxon>Staphylococcaceae</taxon>
        <taxon>Mammaliicoccus</taxon>
    </lineage>
</organism>
<reference evidence="2" key="1">
    <citation type="journal article" date="2023" name="Antibiotics">
        <title>Prevalence and Molecular Characterization of Methicillin-Resistant Staphylococci (MRS) and Mammaliicocci (MRM) in Dromedary Camels from Algeria: First Detection of SCCmec-mecC Hybrid in Methicillin-Resistant Mammaliicoccus lentus.</title>
        <authorList>
            <person name="Belhout C."/>
            <person name="Boyen F."/>
            <person name="Vereecke N."/>
            <person name="Theuns S."/>
            <person name="Taibi N."/>
            <person name="Stegger M."/>
            <person name="de la Fe-Rodriguez P.Y."/>
            <person name="Bouayad L."/>
            <person name="Elgroud R."/>
            <person name="Butaye P."/>
        </authorList>
    </citation>
    <scope>NUCLEOTIDE SEQUENCE</scope>
    <source>
        <strain evidence="2">7048</strain>
    </source>
</reference>
<name>A0AAX3W747_MAMLE</name>
<dbReference type="PROSITE" id="PS50965">
    <property type="entry name" value="NERD"/>
    <property type="match status" value="1"/>
</dbReference>
<gene>
    <name evidence="2" type="ORF">PYH69_04510</name>
</gene>
<dbReference type="EMBL" id="CP118848">
    <property type="protein sequence ID" value="WHI60901.1"/>
    <property type="molecule type" value="Genomic_DNA"/>
</dbReference>
<dbReference type="InterPro" id="IPR011528">
    <property type="entry name" value="NERD"/>
</dbReference>
<protein>
    <submittedName>
        <fullName evidence="2">Nuclease-related domain-containing protein</fullName>
    </submittedName>
</protein>